<dbReference type="Pfam" id="PF13683">
    <property type="entry name" value="rve_3"/>
    <property type="match status" value="1"/>
</dbReference>
<accession>A0A017RUP6</accession>
<feature type="domain" description="Integrase catalytic" evidence="1">
    <location>
        <begin position="2"/>
        <end position="53"/>
    </location>
</feature>
<keyword evidence="3" id="KW-1185">Reference proteome</keyword>
<dbReference type="GO" id="GO:0003676">
    <property type="term" value="F:nucleic acid binding"/>
    <property type="evidence" value="ECO:0007669"/>
    <property type="project" value="InterPro"/>
</dbReference>
<evidence type="ECO:0000313" key="3">
    <source>
        <dbReference type="Proteomes" id="UP000019681"/>
    </source>
</evidence>
<name>A0A017RUP6_9CLOT</name>
<dbReference type="SMR" id="A0A017RUP6"/>
<dbReference type="InterPro" id="IPR001584">
    <property type="entry name" value="Integrase_cat-core"/>
</dbReference>
<dbReference type="STRING" id="1403537.Q428_12380"/>
<sequence length="71" mass="8545">MNEHIESYHRILEEECLSINEFESFAEAYTIVNEFIKLYNTKRIHSSTKYMPPAEFYEHLRISGETVNMRL</sequence>
<dbReference type="InterPro" id="IPR036397">
    <property type="entry name" value="RNaseH_sf"/>
</dbReference>
<evidence type="ECO:0000313" key="2">
    <source>
        <dbReference type="EMBL" id="EYE87595.1"/>
    </source>
</evidence>
<protein>
    <recommendedName>
        <fullName evidence="1">Integrase catalytic domain-containing protein</fullName>
    </recommendedName>
</protein>
<dbReference type="Gene3D" id="3.30.420.10">
    <property type="entry name" value="Ribonuclease H-like superfamily/Ribonuclease H"/>
    <property type="match status" value="1"/>
</dbReference>
<dbReference type="GO" id="GO:0015074">
    <property type="term" value="P:DNA integration"/>
    <property type="evidence" value="ECO:0007669"/>
    <property type="project" value="InterPro"/>
</dbReference>
<dbReference type="AlphaFoldDB" id="A0A017RUP6"/>
<comment type="caution">
    <text evidence="2">The sequence shown here is derived from an EMBL/GenBank/DDBJ whole genome shotgun (WGS) entry which is preliminary data.</text>
</comment>
<dbReference type="SUPFAM" id="SSF53098">
    <property type="entry name" value="Ribonuclease H-like"/>
    <property type="match status" value="1"/>
</dbReference>
<organism evidence="2 3">
    <name type="scientific">Fervidicella metallireducens AeB</name>
    <dbReference type="NCBI Taxonomy" id="1403537"/>
    <lineage>
        <taxon>Bacteria</taxon>
        <taxon>Bacillati</taxon>
        <taxon>Bacillota</taxon>
        <taxon>Clostridia</taxon>
        <taxon>Eubacteriales</taxon>
        <taxon>Clostridiaceae</taxon>
        <taxon>Fervidicella</taxon>
    </lineage>
</organism>
<dbReference type="OrthoDB" id="9781005at2"/>
<gene>
    <name evidence="2" type="ORF">Q428_12380</name>
</gene>
<dbReference type="Proteomes" id="UP000019681">
    <property type="component" value="Unassembled WGS sequence"/>
</dbReference>
<dbReference type="InterPro" id="IPR012337">
    <property type="entry name" value="RNaseH-like_sf"/>
</dbReference>
<dbReference type="EMBL" id="AZQP01000046">
    <property type="protein sequence ID" value="EYE87595.1"/>
    <property type="molecule type" value="Genomic_DNA"/>
</dbReference>
<reference evidence="2 3" key="1">
    <citation type="journal article" date="2014" name="Genome Announc.">
        <title>Draft Genome Sequence of Fervidicella metallireducens Strain AeBT, an Iron-Reducing Thermoanaerobe from the Great Artesian Basin.</title>
        <authorList>
            <person name="Patel B.K."/>
        </authorList>
    </citation>
    <scope>NUCLEOTIDE SEQUENCE [LARGE SCALE GENOMIC DNA]</scope>
    <source>
        <strain evidence="2 3">AeB</strain>
    </source>
</reference>
<evidence type="ECO:0000259" key="1">
    <source>
        <dbReference type="Pfam" id="PF13683"/>
    </source>
</evidence>
<proteinExistence type="predicted"/>